<reference evidence="1 2" key="1">
    <citation type="submission" date="2016-08" db="EMBL/GenBank/DDBJ databases">
        <authorList>
            <person name="Seilhamer J.J."/>
        </authorList>
    </citation>
    <scope>NUCLEOTIDE SEQUENCE [LARGE SCALE GENOMIC DNA]</scope>
    <source>
        <strain evidence="1 2">SDA_GO95</strain>
    </source>
</reference>
<evidence type="ECO:0000313" key="1">
    <source>
        <dbReference type="EMBL" id="SCB71515.1"/>
    </source>
</evidence>
<protein>
    <submittedName>
        <fullName evidence="1">Uncharacterized protein</fullName>
    </submittedName>
</protein>
<dbReference type="EMBL" id="FMAK01000072">
    <property type="protein sequence ID" value="SCB71515.1"/>
    <property type="molecule type" value="Genomic_DNA"/>
</dbReference>
<accession>A0A1D3MP33</accession>
<organism evidence="1 2">
    <name type="scientific">Bacillus mycoides</name>
    <dbReference type="NCBI Taxonomy" id="1405"/>
    <lineage>
        <taxon>Bacteria</taxon>
        <taxon>Bacillati</taxon>
        <taxon>Bacillota</taxon>
        <taxon>Bacilli</taxon>
        <taxon>Bacillales</taxon>
        <taxon>Bacillaceae</taxon>
        <taxon>Bacillus</taxon>
        <taxon>Bacillus cereus group</taxon>
    </lineage>
</organism>
<proteinExistence type="predicted"/>
<sequence>MTKHLVGKKAHVSK</sequence>
<name>A0A1D3MP33_BACMY</name>
<dbReference type="Proteomes" id="UP000195696">
    <property type="component" value="Unassembled WGS sequence"/>
</dbReference>
<evidence type="ECO:0000313" key="2">
    <source>
        <dbReference type="Proteomes" id="UP000195696"/>
    </source>
</evidence>
<gene>
    <name evidence="1" type="ORF">BWGO95_05757</name>
</gene>